<evidence type="ECO:0000313" key="1">
    <source>
        <dbReference type="EMBL" id="KIM37644.1"/>
    </source>
</evidence>
<keyword evidence="2" id="KW-1185">Reference proteome</keyword>
<reference evidence="1 2" key="1">
    <citation type="submission" date="2014-04" db="EMBL/GenBank/DDBJ databases">
        <authorList>
            <consortium name="DOE Joint Genome Institute"/>
            <person name="Kuo A."/>
            <person name="Gay G."/>
            <person name="Dore J."/>
            <person name="Kohler A."/>
            <person name="Nagy L.G."/>
            <person name="Floudas D."/>
            <person name="Copeland A."/>
            <person name="Barry K.W."/>
            <person name="Cichocki N."/>
            <person name="Veneault-Fourrey C."/>
            <person name="LaButti K."/>
            <person name="Lindquist E.A."/>
            <person name="Lipzen A."/>
            <person name="Lundell T."/>
            <person name="Morin E."/>
            <person name="Murat C."/>
            <person name="Sun H."/>
            <person name="Tunlid A."/>
            <person name="Henrissat B."/>
            <person name="Grigoriev I.V."/>
            <person name="Hibbett D.S."/>
            <person name="Martin F."/>
            <person name="Nordberg H.P."/>
            <person name="Cantor M.N."/>
            <person name="Hua S.X."/>
        </authorList>
    </citation>
    <scope>NUCLEOTIDE SEQUENCE [LARGE SCALE GENOMIC DNA]</scope>
    <source>
        <strain evidence="2">h7</strain>
    </source>
</reference>
<gene>
    <name evidence="1" type="ORF">M413DRAFT_30827</name>
</gene>
<proteinExistence type="predicted"/>
<protein>
    <submittedName>
        <fullName evidence="1">Uncharacterized protein</fullName>
    </submittedName>
</protein>
<sequence>MIVGNIFRFVESAVQRLLRNPSFPYLEVLTYTVRALLINNLHVDSCVLAASDIDAASTLMILLLPRLVTFIVTPPLEPRFFRRNIGDHGRRILNVLNNCWALETVEIPLEFLLQDVQQMVRALKRLRHLSTLEFSLPTTFTLTPRKIERFQSLFAIHLRGFDQIKDITLPIQLIDNAVLQTLASLPQLARLNVTPLDNSDGQNFALLVLDSDLQQSPTNFPALRTVDIGLHRVPQLKQLGTMAIIKNRLGEAIVI</sequence>
<accession>A0A0C3C056</accession>
<name>A0A0C3C056_HEBCY</name>
<dbReference type="AlphaFoldDB" id="A0A0C3C056"/>
<dbReference type="HOGENOM" id="CLU_1090116_0_0_1"/>
<organism evidence="1 2">
    <name type="scientific">Hebeloma cylindrosporum</name>
    <dbReference type="NCBI Taxonomy" id="76867"/>
    <lineage>
        <taxon>Eukaryota</taxon>
        <taxon>Fungi</taxon>
        <taxon>Dikarya</taxon>
        <taxon>Basidiomycota</taxon>
        <taxon>Agaricomycotina</taxon>
        <taxon>Agaricomycetes</taxon>
        <taxon>Agaricomycetidae</taxon>
        <taxon>Agaricales</taxon>
        <taxon>Agaricineae</taxon>
        <taxon>Hymenogastraceae</taxon>
        <taxon>Hebeloma</taxon>
    </lineage>
</organism>
<dbReference type="Proteomes" id="UP000053424">
    <property type="component" value="Unassembled WGS sequence"/>
</dbReference>
<reference evidence="2" key="2">
    <citation type="submission" date="2015-01" db="EMBL/GenBank/DDBJ databases">
        <title>Evolutionary Origins and Diversification of the Mycorrhizal Mutualists.</title>
        <authorList>
            <consortium name="DOE Joint Genome Institute"/>
            <consortium name="Mycorrhizal Genomics Consortium"/>
            <person name="Kohler A."/>
            <person name="Kuo A."/>
            <person name="Nagy L.G."/>
            <person name="Floudas D."/>
            <person name="Copeland A."/>
            <person name="Barry K.W."/>
            <person name="Cichocki N."/>
            <person name="Veneault-Fourrey C."/>
            <person name="LaButti K."/>
            <person name="Lindquist E.A."/>
            <person name="Lipzen A."/>
            <person name="Lundell T."/>
            <person name="Morin E."/>
            <person name="Murat C."/>
            <person name="Riley R."/>
            <person name="Ohm R."/>
            <person name="Sun H."/>
            <person name="Tunlid A."/>
            <person name="Henrissat B."/>
            <person name="Grigoriev I.V."/>
            <person name="Hibbett D.S."/>
            <person name="Martin F."/>
        </authorList>
    </citation>
    <scope>NUCLEOTIDE SEQUENCE [LARGE SCALE GENOMIC DNA]</scope>
    <source>
        <strain evidence="2">h7</strain>
    </source>
</reference>
<evidence type="ECO:0000313" key="2">
    <source>
        <dbReference type="Proteomes" id="UP000053424"/>
    </source>
</evidence>
<dbReference type="SUPFAM" id="SSF52047">
    <property type="entry name" value="RNI-like"/>
    <property type="match status" value="1"/>
</dbReference>
<dbReference type="EMBL" id="KN831796">
    <property type="protein sequence ID" value="KIM37644.1"/>
    <property type="molecule type" value="Genomic_DNA"/>
</dbReference>